<dbReference type="Pfam" id="PF13365">
    <property type="entry name" value="Trypsin_2"/>
    <property type="match status" value="1"/>
</dbReference>
<evidence type="ECO:0000313" key="4">
    <source>
        <dbReference type="Proteomes" id="UP001285263"/>
    </source>
</evidence>
<proteinExistence type="predicted"/>
<feature type="domain" description="DNA/RNA non-specific endonuclease/pyrophosphatase/phosphodiesterase" evidence="2">
    <location>
        <begin position="460"/>
        <end position="689"/>
    </location>
</feature>
<dbReference type="InterPro" id="IPR043504">
    <property type="entry name" value="Peptidase_S1_PA_chymotrypsin"/>
</dbReference>
<evidence type="ECO:0000259" key="2">
    <source>
        <dbReference type="SMART" id="SM00892"/>
    </source>
</evidence>
<dbReference type="GO" id="GO:0004519">
    <property type="term" value="F:endonuclease activity"/>
    <property type="evidence" value="ECO:0007669"/>
    <property type="project" value="UniProtKB-KW"/>
</dbReference>
<sequence>MTTKVEQLVQATAEQRDRVRRLVANGQWKRAEPDTERFRRFAAKRIQIRTRSGAESIQGDSLDFQPASFLPEGATVRRAVAYVEASFGTVSTTGSGFMISPRLFITNQHVIPDAKAALGATITFDRELDETGRPRPVTSFTLDPDTFALFSDEAELDYAVIAVGNRLSGPGSLEEFGYCPLSNAPDKHVVGMSTNIVQHPLGQRKLISIRNNLLVVRTETTLLYETDTQIGSSGSPVFNDDWEVVALHHYGEPFLRKVDDDGKPVPAAVNEGIRISALVDDLIKRRGEVPVTSVALLAQALELGVQANAKTIQGPRLGPPRLSPPPARALPPATPAEAIHLNTLSEATPMTDPKPSATVDFIIPVRISVSLDGAVAAQAAPAGAAAAAASRNGVTLAPAKPLASSAEAVKVDSDYGNRKGFITTFVPGVEIGLPALIGDLSNQVAPLRATEPQAVEGELKYEHFSVKLHRTKRIAIFTATNIDGETYLAVDRDTGEVKASEGDRWFKDPRVSESFTLNQDFYSAWSTYFDRGHLTRRTDPTWGTEEEAKRANADTFHFTNCSPQHFRFNQKAKFWQGVERYVLETGVLAQDVRRALCVFQGPIFDDTIDRWADDIQIPSSFFKVVVWMGQDKLKAVGLVVDQGALLDEARVNLGEPTSPSSVNIKQWRVPIKTIEKRTGLDFGDQIRAADTIKQTTQPVVGAEALTGILITSLSDIDL</sequence>
<dbReference type="InterPro" id="IPR009003">
    <property type="entry name" value="Peptidase_S1_PA"/>
</dbReference>
<keyword evidence="4" id="KW-1185">Reference proteome</keyword>
<dbReference type="SMART" id="SM00477">
    <property type="entry name" value="NUC"/>
    <property type="match status" value="1"/>
</dbReference>
<dbReference type="InterPro" id="IPR001604">
    <property type="entry name" value="Endo_G_ENPP1-like_dom"/>
</dbReference>
<dbReference type="EMBL" id="JAXCLA010000015">
    <property type="protein sequence ID" value="MDY0749153.1"/>
    <property type="molecule type" value="Genomic_DNA"/>
</dbReference>
<dbReference type="PANTHER" id="PTHR13966:SF5">
    <property type="entry name" value="ENDONUCLEASE G, MITOCHONDRIAL"/>
    <property type="match status" value="1"/>
</dbReference>
<dbReference type="Gene3D" id="3.40.570.10">
    <property type="entry name" value="Extracellular Endonuclease, subunit A"/>
    <property type="match status" value="1"/>
</dbReference>
<accession>A0ABU5DS52</accession>
<organism evidence="3 4">
    <name type="scientific">Roseateles agri</name>
    <dbReference type="NCBI Taxonomy" id="3098619"/>
    <lineage>
        <taxon>Bacteria</taxon>
        <taxon>Pseudomonadati</taxon>
        <taxon>Pseudomonadota</taxon>
        <taxon>Betaproteobacteria</taxon>
        <taxon>Burkholderiales</taxon>
        <taxon>Sphaerotilaceae</taxon>
        <taxon>Roseateles</taxon>
    </lineage>
</organism>
<dbReference type="InterPro" id="IPR020821">
    <property type="entry name" value="ENPP1-3/EXOG-like_nuc-like"/>
</dbReference>
<dbReference type="Proteomes" id="UP001285263">
    <property type="component" value="Unassembled WGS sequence"/>
</dbReference>
<dbReference type="Gene3D" id="2.40.10.10">
    <property type="entry name" value="Trypsin-like serine proteases"/>
    <property type="match status" value="2"/>
</dbReference>
<feature type="domain" description="ENPP1-3/EXOG-like endonuclease/phosphodiesterase" evidence="1">
    <location>
        <begin position="461"/>
        <end position="689"/>
    </location>
</feature>
<dbReference type="InterPro" id="IPR040255">
    <property type="entry name" value="Non-specific_endonuclease"/>
</dbReference>
<reference evidence="3 4" key="1">
    <citation type="submission" date="2023-11" db="EMBL/GenBank/DDBJ databases">
        <title>Paucibacter sp. nov., isolated from fresh soil in Korea.</title>
        <authorList>
            <person name="Le N.T.T."/>
        </authorList>
    </citation>
    <scope>NUCLEOTIDE SEQUENCE [LARGE SCALE GENOMIC DNA]</scope>
    <source>
        <strain evidence="3 4">R3-3</strain>
    </source>
</reference>
<dbReference type="RefSeq" id="WP_320427120.1">
    <property type="nucleotide sequence ID" value="NZ_JAXCLA010000015.1"/>
</dbReference>
<comment type="caution">
    <text evidence="3">The sequence shown here is derived from an EMBL/GenBank/DDBJ whole genome shotgun (WGS) entry which is preliminary data.</text>
</comment>
<dbReference type="SUPFAM" id="SSF50494">
    <property type="entry name" value="Trypsin-like serine proteases"/>
    <property type="match status" value="1"/>
</dbReference>
<keyword evidence="3" id="KW-0540">Nuclease</keyword>
<keyword evidence="3" id="KW-0255">Endonuclease</keyword>
<keyword evidence="3" id="KW-0378">Hydrolase</keyword>
<gene>
    <name evidence="3" type="ORF">SNE35_31945</name>
</gene>
<name>A0ABU5DS52_9BURK</name>
<dbReference type="Pfam" id="PF01223">
    <property type="entry name" value="Endonuclease_NS"/>
    <property type="match status" value="1"/>
</dbReference>
<dbReference type="PANTHER" id="PTHR13966">
    <property type="entry name" value="ENDONUCLEASE RELATED"/>
    <property type="match status" value="1"/>
</dbReference>
<dbReference type="InterPro" id="IPR044929">
    <property type="entry name" value="DNA/RNA_non-sp_Endonuclease_sf"/>
</dbReference>
<evidence type="ECO:0000313" key="3">
    <source>
        <dbReference type="EMBL" id="MDY0749153.1"/>
    </source>
</evidence>
<evidence type="ECO:0000259" key="1">
    <source>
        <dbReference type="SMART" id="SM00477"/>
    </source>
</evidence>
<protein>
    <submittedName>
        <fullName evidence="3">DNA/RNA non-specific endonuclease</fullName>
    </submittedName>
</protein>
<dbReference type="SMART" id="SM00892">
    <property type="entry name" value="Endonuclease_NS"/>
    <property type="match status" value="1"/>
</dbReference>
<dbReference type="SUPFAM" id="SSF54060">
    <property type="entry name" value="His-Me finger endonucleases"/>
    <property type="match status" value="1"/>
</dbReference>
<dbReference type="InterPro" id="IPR044925">
    <property type="entry name" value="His-Me_finger_sf"/>
</dbReference>